<organism evidence="1 2">
    <name type="scientific">Suillus luteus UH-Slu-Lm8-n1</name>
    <dbReference type="NCBI Taxonomy" id="930992"/>
    <lineage>
        <taxon>Eukaryota</taxon>
        <taxon>Fungi</taxon>
        <taxon>Dikarya</taxon>
        <taxon>Basidiomycota</taxon>
        <taxon>Agaricomycotina</taxon>
        <taxon>Agaricomycetes</taxon>
        <taxon>Agaricomycetidae</taxon>
        <taxon>Boletales</taxon>
        <taxon>Suillineae</taxon>
        <taxon>Suillaceae</taxon>
        <taxon>Suillus</taxon>
    </lineage>
</organism>
<reference evidence="1 2" key="1">
    <citation type="submission" date="2014-04" db="EMBL/GenBank/DDBJ databases">
        <authorList>
            <consortium name="DOE Joint Genome Institute"/>
            <person name="Kuo A."/>
            <person name="Ruytinx J."/>
            <person name="Rineau F."/>
            <person name="Colpaert J."/>
            <person name="Kohler A."/>
            <person name="Nagy L.G."/>
            <person name="Floudas D."/>
            <person name="Copeland A."/>
            <person name="Barry K.W."/>
            <person name="Cichocki N."/>
            <person name="Veneault-Fourrey C."/>
            <person name="LaButti K."/>
            <person name="Lindquist E.A."/>
            <person name="Lipzen A."/>
            <person name="Lundell T."/>
            <person name="Morin E."/>
            <person name="Murat C."/>
            <person name="Sun H."/>
            <person name="Tunlid A."/>
            <person name="Henrissat B."/>
            <person name="Grigoriev I.V."/>
            <person name="Hibbett D.S."/>
            <person name="Martin F."/>
            <person name="Nordberg H.P."/>
            <person name="Cantor M.N."/>
            <person name="Hua S.X."/>
        </authorList>
    </citation>
    <scope>NUCLEOTIDE SEQUENCE [LARGE SCALE GENOMIC DNA]</scope>
    <source>
        <strain evidence="1 2">UH-Slu-Lm8-n1</strain>
    </source>
</reference>
<name>A0A0D0AHD3_9AGAM</name>
<evidence type="ECO:0000313" key="2">
    <source>
        <dbReference type="Proteomes" id="UP000054485"/>
    </source>
</evidence>
<keyword evidence="2" id="KW-1185">Reference proteome</keyword>
<dbReference type="HOGENOM" id="CLU_3126036_0_0_1"/>
<sequence>MYASGCRSGIGESSDLISLKDSALQRQQCMCHTIFDTDMRSIVSAWLAVL</sequence>
<protein>
    <submittedName>
        <fullName evidence="1">Uncharacterized protein</fullName>
    </submittedName>
</protein>
<reference evidence="2" key="2">
    <citation type="submission" date="2015-01" db="EMBL/GenBank/DDBJ databases">
        <title>Evolutionary Origins and Diversification of the Mycorrhizal Mutualists.</title>
        <authorList>
            <consortium name="DOE Joint Genome Institute"/>
            <consortium name="Mycorrhizal Genomics Consortium"/>
            <person name="Kohler A."/>
            <person name="Kuo A."/>
            <person name="Nagy L.G."/>
            <person name="Floudas D."/>
            <person name="Copeland A."/>
            <person name="Barry K.W."/>
            <person name="Cichocki N."/>
            <person name="Veneault-Fourrey C."/>
            <person name="LaButti K."/>
            <person name="Lindquist E.A."/>
            <person name="Lipzen A."/>
            <person name="Lundell T."/>
            <person name="Morin E."/>
            <person name="Murat C."/>
            <person name="Riley R."/>
            <person name="Ohm R."/>
            <person name="Sun H."/>
            <person name="Tunlid A."/>
            <person name="Henrissat B."/>
            <person name="Grigoriev I.V."/>
            <person name="Hibbett D.S."/>
            <person name="Martin F."/>
        </authorList>
    </citation>
    <scope>NUCLEOTIDE SEQUENCE [LARGE SCALE GENOMIC DNA]</scope>
    <source>
        <strain evidence="2">UH-Slu-Lm8-n1</strain>
    </source>
</reference>
<accession>A0A0D0AHD3</accession>
<dbReference type="Proteomes" id="UP000054485">
    <property type="component" value="Unassembled WGS sequence"/>
</dbReference>
<evidence type="ECO:0000313" key="1">
    <source>
        <dbReference type="EMBL" id="KIK33702.1"/>
    </source>
</evidence>
<dbReference type="AlphaFoldDB" id="A0A0D0AHD3"/>
<dbReference type="EMBL" id="KN835885">
    <property type="protein sequence ID" value="KIK33702.1"/>
    <property type="molecule type" value="Genomic_DNA"/>
</dbReference>
<proteinExistence type="predicted"/>
<gene>
    <name evidence="1" type="ORF">CY34DRAFT_689174</name>
</gene>
<dbReference type="InParanoid" id="A0A0D0AHD3"/>